<dbReference type="OrthoDB" id="514290at2"/>
<keyword evidence="1" id="KW-0418">Kinase</keyword>
<accession>A0A7W7EPW2</accession>
<proteinExistence type="predicted"/>
<reference evidence="1 2" key="1">
    <citation type="submission" date="2020-08" db="EMBL/GenBank/DDBJ databases">
        <title>Genomic Encyclopedia of Type Strains, Phase IV (KMG-V): Genome sequencing to study the core and pangenomes of soil and plant-associated prokaryotes.</title>
        <authorList>
            <person name="Whitman W."/>
        </authorList>
    </citation>
    <scope>NUCLEOTIDE SEQUENCE [LARGE SCALE GENOMIC DNA]</scope>
    <source>
        <strain evidence="1 2">SEMIA 492</strain>
    </source>
</reference>
<name>A0A7W7EPW2_9HYPH</name>
<comment type="caution">
    <text evidence="1">The sequence shown here is derived from an EMBL/GenBank/DDBJ whole genome shotgun (WGS) entry which is preliminary data.</text>
</comment>
<sequence>MGLIVLTGASGSGKTAIADAIAERYPNDFATYRFDSIGVPTVDAMIRDHGSPEAWQRDKTMEWMTYLANVAQSGKPILFEGQMRMSFIAEATAMANVDSYRLLLVDCDDATRTQRLTVGRRQPELADNNMMAWAAYLRREAVQHGCEIFDTSQLSLDQCVAHVLEHLRK</sequence>
<evidence type="ECO:0000313" key="1">
    <source>
        <dbReference type="EMBL" id="MBB4571638.1"/>
    </source>
</evidence>
<dbReference type="RefSeq" id="WP_028755221.1">
    <property type="nucleotide sequence ID" value="NZ_JACIIG010000031.1"/>
</dbReference>
<dbReference type="GO" id="GO:0016301">
    <property type="term" value="F:kinase activity"/>
    <property type="evidence" value="ECO:0007669"/>
    <property type="project" value="UniProtKB-KW"/>
</dbReference>
<dbReference type="Gene3D" id="3.40.50.300">
    <property type="entry name" value="P-loop containing nucleotide triphosphate hydrolases"/>
    <property type="match status" value="1"/>
</dbReference>
<keyword evidence="1" id="KW-0808">Transferase</keyword>
<evidence type="ECO:0000313" key="2">
    <source>
        <dbReference type="Proteomes" id="UP000543836"/>
    </source>
</evidence>
<dbReference type="InterPro" id="IPR027417">
    <property type="entry name" value="P-loop_NTPase"/>
</dbReference>
<dbReference type="EMBL" id="JACIIG010000031">
    <property type="protein sequence ID" value="MBB4571638.1"/>
    <property type="molecule type" value="Genomic_DNA"/>
</dbReference>
<organism evidence="1 2">
    <name type="scientific">Rhizobium leucaenae</name>
    <dbReference type="NCBI Taxonomy" id="29450"/>
    <lineage>
        <taxon>Bacteria</taxon>
        <taxon>Pseudomonadati</taxon>
        <taxon>Pseudomonadota</taxon>
        <taxon>Alphaproteobacteria</taxon>
        <taxon>Hyphomicrobiales</taxon>
        <taxon>Rhizobiaceae</taxon>
        <taxon>Rhizobium/Agrobacterium group</taxon>
        <taxon>Rhizobium</taxon>
    </lineage>
</organism>
<dbReference type="AlphaFoldDB" id="A0A7W7EPW2"/>
<dbReference type="Proteomes" id="UP000543836">
    <property type="component" value="Unassembled WGS sequence"/>
</dbReference>
<dbReference type="GeneID" id="32525347"/>
<dbReference type="SUPFAM" id="SSF52540">
    <property type="entry name" value="P-loop containing nucleoside triphosphate hydrolases"/>
    <property type="match status" value="1"/>
</dbReference>
<keyword evidence="2" id="KW-1185">Reference proteome</keyword>
<protein>
    <submittedName>
        <fullName evidence="1">Putative kinase</fullName>
    </submittedName>
</protein>
<gene>
    <name evidence="1" type="ORF">GGE60_005802</name>
</gene>